<keyword evidence="1" id="KW-0812">Transmembrane</keyword>
<dbReference type="PANTHER" id="PTHR31672">
    <property type="entry name" value="BNACNNG10540D PROTEIN"/>
    <property type="match status" value="1"/>
</dbReference>
<dbReference type="NCBIfam" id="TIGR01640">
    <property type="entry name" value="F_box_assoc_1"/>
    <property type="match status" value="1"/>
</dbReference>
<dbReference type="InterPro" id="IPR017451">
    <property type="entry name" value="F-box-assoc_interact_dom"/>
</dbReference>
<protein>
    <recommendedName>
        <fullName evidence="2">F-box associated beta-propeller type 1 domain-containing protein</fullName>
    </recommendedName>
</protein>
<feature type="domain" description="F-box associated beta-propeller type 1" evidence="2">
    <location>
        <begin position="40"/>
        <end position="256"/>
    </location>
</feature>
<evidence type="ECO:0000259" key="2">
    <source>
        <dbReference type="Pfam" id="PF07734"/>
    </source>
</evidence>
<evidence type="ECO:0000256" key="1">
    <source>
        <dbReference type="SAM" id="Phobius"/>
    </source>
</evidence>
<accession>A0A2N9GVS9</accession>
<organism evidence="3">
    <name type="scientific">Fagus sylvatica</name>
    <name type="common">Beechnut</name>
    <dbReference type="NCBI Taxonomy" id="28930"/>
    <lineage>
        <taxon>Eukaryota</taxon>
        <taxon>Viridiplantae</taxon>
        <taxon>Streptophyta</taxon>
        <taxon>Embryophyta</taxon>
        <taxon>Tracheophyta</taxon>
        <taxon>Spermatophyta</taxon>
        <taxon>Magnoliopsida</taxon>
        <taxon>eudicotyledons</taxon>
        <taxon>Gunneridae</taxon>
        <taxon>Pentapetalae</taxon>
        <taxon>rosids</taxon>
        <taxon>fabids</taxon>
        <taxon>Fagales</taxon>
        <taxon>Fagaceae</taxon>
        <taxon>Fagus</taxon>
    </lineage>
</organism>
<dbReference type="EMBL" id="OIVN01002423">
    <property type="protein sequence ID" value="SPD03491.1"/>
    <property type="molecule type" value="Genomic_DNA"/>
</dbReference>
<keyword evidence="1" id="KW-1133">Transmembrane helix</keyword>
<name>A0A2N9GVS9_FAGSY</name>
<sequence length="277" mass="32106">MSHPREKSILFLSEHLPYDVVFDILTLLPVKSLIRFSIRKFKLLPPHHLTDVFDHVALGLAYNSQNNNDFKILRLTLVWEEEPRVSVEAEVYTLSTDSWRRVVISVESEHDIGSINYIYRSSCLFFNGALHFIVACWAYYFILSFDVNDERFREIMLPPNYLDEVGYSEHLVMIKGSLALIIFGKDDYYGITGVCKIWVMREYGVVESWTKTCVTTDWVREFYGCIDNGELLIKTTRLVSFDPESLKENVLAIEDAKWVGYTANSMESLVLLDEISL</sequence>
<dbReference type="InterPro" id="IPR006527">
    <property type="entry name" value="F-box-assoc_dom_typ1"/>
</dbReference>
<dbReference type="Pfam" id="PF07734">
    <property type="entry name" value="FBA_1"/>
    <property type="match status" value="1"/>
</dbReference>
<dbReference type="AlphaFoldDB" id="A0A2N9GVS9"/>
<reference evidence="3" key="1">
    <citation type="submission" date="2018-02" db="EMBL/GenBank/DDBJ databases">
        <authorList>
            <person name="Cohen D.B."/>
            <person name="Kent A.D."/>
        </authorList>
    </citation>
    <scope>NUCLEOTIDE SEQUENCE</scope>
</reference>
<dbReference type="InterPro" id="IPR050796">
    <property type="entry name" value="SCF_F-box_component"/>
</dbReference>
<gene>
    <name evidence="3" type="ORF">FSB_LOCUS31373</name>
</gene>
<evidence type="ECO:0000313" key="3">
    <source>
        <dbReference type="EMBL" id="SPD03491.1"/>
    </source>
</evidence>
<dbReference type="PANTHER" id="PTHR31672:SF13">
    <property type="entry name" value="F-BOX PROTEIN CPR30-LIKE"/>
    <property type="match status" value="1"/>
</dbReference>
<feature type="transmembrane region" description="Helical" evidence="1">
    <location>
        <begin position="124"/>
        <end position="143"/>
    </location>
</feature>
<keyword evidence="1" id="KW-0472">Membrane</keyword>
<proteinExistence type="predicted"/>